<dbReference type="InterPro" id="IPR012296">
    <property type="entry name" value="Nuclease_put_TT1808"/>
</dbReference>
<dbReference type="GeneID" id="91552872"/>
<dbReference type="PANTHER" id="PTHR35400">
    <property type="entry name" value="SLR1083 PROTEIN"/>
    <property type="match status" value="1"/>
</dbReference>
<accession>A0ABQ3Q326</accession>
<protein>
    <recommendedName>
        <fullName evidence="1">Putative restriction endonuclease domain-containing protein</fullName>
    </recommendedName>
</protein>
<sequence>MTVSDLDRLRSRLGRLEDLFPGCHTEMIGGSLMRNPVRPFPGRTITRLRADLEARPPSGWSLVTGVAFVFDRENEFCPGLAVIPAEAEAEDSGSYQPGLIEFVAGVVSPGGIRRDHDVKPLRYASRGIADHLVLDPPRGRVVTM</sequence>
<evidence type="ECO:0000259" key="1">
    <source>
        <dbReference type="Pfam" id="PF05685"/>
    </source>
</evidence>
<evidence type="ECO:0000313" key="2">
    <source>
        <dbReference type="EMBL" id="GHI31676.1"/>
    </source>
</evidence>
<dbReference type="CDD" id="cd06260">
    <property type="entry name" value="DUF820-like"/>
    <property type="match status" value="1"/>
</dbReference>
<dbReference type="InterPro" id="IPR008538">
    <property type="entry name" value="Uma2"/>
</dbReference>
<dbReference type="InterPro" id="IPR011335">
    <property type="entry name" value="Restrct_endonuc-II-like"/>
</dbReference>
<keyword evidence="3" id="KW-1185">Reference proteome</keyword>
<proteinExistence type="predicted"/>
<reference evidence="2" key="1">
    <citation type="submission" date="2024-05" db="EMBL/GenBank/DDBJ databases">
        <title>Whole genome shotgun sequence of Streptomyces daghestanicus NBRC 12762.</title>
        <authorList>
            <person name="Komaki H."/>
            <person name="Tamura T."/>
        </authorList>
    </citation>
    <scope>NUCLEOTIDE SEQUENCE</scope>
    <source>
        <strain evidence="2">NBRC 12762</strain>
    </source>
</reference>
<dbReference type="EMBL" id="BNDX01000008">
    <property type="protein sequence ID" value="GHI31676.1"/>
    <property type="molecule type" value="Genomic_DNA"/>
</dbReference>
<comment type="caution">
    <text evidence="2">The sequence shown here is derived from an EMBL/GenBank/DDBJ whole genome shotgun (WGS) entry which is preliminary data.</text>
</comment>
<dbReference type="Proteomes" id="UP001052655">
    <property type="component" value="Unassembled WGS sequence"/>
</dbReference>
<gene>
    <name evidence="2" type="ORF">Sdagh_34060</name>
</gene>
<organism evidence="2 3">
    <name type="scientific">Streptomyces daghestanicus</name>
    <dbReference type="NCBI Taxonomy" id="66885"/>
    <lineage>
        <taxon>Bacteria</taxon>
        <taxon>Bacillati</taxon>
        <taxon>Actinomycetota</taxon>
        <taxon>Actinomycetes</taxon>
        <taxon>Kitasatosporales</taxon>
        <taxon>Streptomycetaceae</taxon>
        <taxon>Streptomyces</taxon>
    </lineage>
</organism>
<evidence type="ECO:0000313" key="3">
    <source>
        <dbReference type="Proteomes" id="UP001052655"/>
    </source>
</evidence>
<dbReference type="PANTHER" id="PTHR35400:SF3">
    <property type="entry name" value="SLL1072 PROTEIN"/>
    <property type="match status" value="1"/>
</dbReference>
<feature type="domain" description="Putative restriction endonuclease" evidence="1">
    <location>
        <begin position="19"/>
        <end position="141"/>
    </location>
</feature>
<dbReference type="Gene3D" id="3.90.1570.10">
    <property type="entry name" value="tt1808, chain A"/>
    <property type="match status" value="1"/>
</dbReference>
<dbReference type="SUPFAM" id="SSF52980">
    <property type="entry name" value="Restriction endonuclease-like"/>
    <property type="match status" value="1"/>
</dbReference>
<name>A0ABQ3Q326_9ACTN</name>
<dbReference type="RefSeq" id="WP_226535222.1">
    <property type="nucleotide sequence ID" value="NZ_BMTC01000021.1"/>
</dbReference>
<dbReference type="Pfam" id="PF05685">
    <property type="entry name" value="Uma2"/>
    <property type="match status" value="1"/>
</dbReference>